<accession>A0A6P8G244</accession>
<evidence type="ECO:0000256" key="7">
    <source>
        <dbReference type="ARBA" id="ARBA00023157"/>
    </source>
</evidence>
<comment type="similarity">
    <text evidence="2 13">Belongs to the type-B carboxylesterase/lipase family.</text>
</comment>
<evidence type="ECO:0000256" key="1">
    <source>
        <dbReference type="ARBA" id="ARBA00004613"/>
    </source>
</evidence>
<dbReference type="CDD" id="cd00312">
    <property type="entry name" value="Esterase_lipase"/>
    <property type="match status" value="1"/>
</dbReference>
<dbReference type="PANTHER" id="PTHR43918:SF5">
    <property type="entry name" value="CHOLINESTERASE"/>
    <property type="match status" value="1"/>
</dbReference>
<evidence type="ECO:0000256" key="10">
    <source>
        <dbReference type="ARBA" id="ARBA00037444"/>
    </source>
</evidence>
<dbReference type="KEGG" id="char:105897128"/>
<dbReference type="GO" id="GO:0019695">
    <property type="term" value="P:choline metabolic process"/>
    <property type="evidence" value="ECO:0007669"/>
    <property type="project" value="TreeGrafter"/>
</dbReference>
<evidence type="ECO:0000256" key="2">
    <source>
        <dbReference type="ARBA" id="ARBA00005964"/>
    </source>
</evidence>
<keyword evidence="6 13" id="KW-0378">Hydrolase</keyword>
<dbReference type="Proteomes" id="UP000515152">
    <property type="component" value="Chromosome 9"/>
</dbReference>
<dbReference type="GO" id="GO:0005615">
    <property type="term" value="C:extracellular space"/>
    <property type="evidence" value="ECO:0007669"/>
    <property type="project" value="TreeGrafter"/>
</dbReference>
<feature type="chain" id="PRO_5044519098" description="Carboxylic ester hydrolase" evidence="13">
    <location>
        <begin position="24"/>
        <end position="599"/>
    </location>
</feature>
<sequence length="599" mass="66736">MGGLLLKSALGLLLLQLLHLSDGIDELSVSTTYGKVRGVPLPVPDGSRLGSVHAFLGIPYARPPLNDLRFRPPKAPEPWAGVRDATQFANSCYQYVDEMFPGFAGAEMWNPNTALSEDCLYLNVWVPSPRPREPAAVMVWIYGGGFQSGTTSLEVYDGRFLSQSEGVVVVSMNYRLGALGFLALPDSDIRGNAGLFDQRQALLWVKDNIAAFGGDASSVTLFGESAGSASVGFHLLSANSHALFSRAILQSGTPNTAWAATPPPQAWNSSLTLAKLLNCPREVPISEIEACLQNADPKEIIKHQNSVVHDATITLPFVPTVDGNFLTDMPEVLLETGLFLKTDILLGLNKDEGSYFLLYGTPGFNLQGESLISRDQFQKGVARTLPEFSELAQQAAAFMYTDWTDEKNGQKNRDGLSSLAGDYYIVCPLLEFTRIYTLHGGNARLFFFDHRSSRNTWPEWMGVMHGYEIEFVFGLPLNASLGYTKEEVDMSRKFMKQWANFAKTGDPSLEGSVWPPFSPEQQEYVTLNADSPQTHRKLRAQQCKFWDSFLPKLQGFTLGIDEVELQWKTQFHRWLSYMLDWRDQFNDYGTVKKQQCEKP</sequence>
<keyword evidence="4" id="KW-0964">Secreted</keyword>
<dbReference type="Pfam" id="PF00135">
    <property type="entry name" value="COesterase"/>
    <property type="match status" value="1"/>
</dbReference>
<dbReference type="FunFam" id="3.40.50.1820:FF:000029">
    <property type="entry name" value="Acetylcholinesterase"/>
    <property type="match status" value="1"/>
</dbReference>
<feature type="domain" description="Carboxylesterase type B" evidence="14">
    <location>
        <begin position="26"/>
        <end position="546"/>
    </location>
</feature>
<feature type="active site" description="Charge relay system" evidence="12">
    <location>
        <position position="465"/>
    </location>
</feature>
<keyword evidence="16" id="KW-1185">Reference proteome</keyword>
<dbReference type="InterPro" id="IPR019826">
    <property type="entry name" value="Carboxylesterase_B_AS"/>
</dbReference>
<dbReference type="InterPro" id="IPR014788">
    <property type="entry name" value="AChE_tetra"/>
</dbReference>
<dbReference type="GeneID" id="105897128"/>
<dbReference type="EC" id="3.1.1.-" evidence="13"/>
<dbReference type="OrthoDB" id="9000293at2759"/>
<keyword evidence="7" id="KW-1015">Disulfide bond</keyword>
<dbReference type="InterPro" id="IPR002018">
    <property type="entry name" value="CarbesteraseB"/>
</dbReference>
<evidence type="ECO:0000256" key="4">
    <source>
        <dbReference type="ARBA" id="ARBA00022525"/>
    </source>
</evidence>
<feature type="domain" description="Acetylcholinesterase tetramerisation" evidence="15">
    <location>
        <begin position="561"/>
        <end position="596"/>
    </location>
</feature>
<dbReference type="InterPro" id="IPR019819">
    <property type="entry name" value="Carboxylesterase_B_CS"/>
</dbReference>
<evidence type="ECO:0000256" key="5">
    <source>
        <dbReference type="ARBA" id="ARBA00022553"/>
    </source>
</evidence>
<evidence type="ECO:0000256" key="3">
    <source>
        <dbReference type="ARBA" id="ARBA00022487"/>
    </source>
</evidence>
<dbReference type="PANTHER" id="PTHR43918">
    <property type="entry name" value="ACETYLCHOLINESTERASE"/>
    <property type="match status" value="1"/>
</dbReference>
<evidence type="ECO:0000313" key="16">
    <source>
        <dbReference type="Proteomes" id="UP000515152"/>
    </source>
</evidence>
<evidence type="ECO:0000256" key="9">
    <source>
        <dbReference type="ARBA" id="ARBA00036543"/>
    </source>
</evidence>
<dbReference type="PROSITE" id="PS00941">
    <property type="entry name" value="CARBOXYLESTERASE_B_2"/>
    <property type="match status" value="1"/>
</dbReference>
<dbReference type="SUPFAM" id="SSF53474">
    <property type="entry name" value="alpha/beta-Hydrolases"/>
    <property type="match status" value="1"/>
</dbReference>
<comment type="function">
    <text evidence="10">Esterase with broad substrate specificity. Contributes to the inactivation of the neurotransmitter acetylcholine. Can degrade neurotoxic organophosphate esters.</text>
</comment>
<dbReference type="RefSeq" id="XP_031429567.1">
    <property type="nucleotide sequence ID" value="XM_031573707.2"/>
</dbReference>
<reference evidence="17 18" key="1">
    <citation type="submission" date="2025-04" db="UniProtKB">
        <authorList>
            <consortium name="RefSeq"/>
        </authorList>
    </citation>
    <scope>IDENTIFICATION</scope>
</reference>
<comment type="catalytic activity">
    <reaction evidence="9">
        <text>an acylcholine + H2O = a carboxylate + choline + H(+)</text>
        <dbReference type="Rhea" id="RHEA:21964"/>
        <dbReference type="ChEBI" id="CHEBI:15354"/>
        <dbReference type="ChEBI" id="CHEBI:15377"/>
        <dbReference type="ChEBI" id="CHEBI:15378"/>
        <dbReference type="ChEBI" id="CHEBI:29067"/>
        <dbReference type="ChEBI" id="CHEBI:35287"/>
        <dbReference type="EC" id="3.1.1.8"/>
    </reaction>
</comment>
<dbReference type="PRINTS" id="PR00878">
    <property type="entry name" value="CHOLNESTRASE"/>
</dbReference>
<dbReference type="AlphaFoldDB" id="A0A6P8G244"/>
<evidence type="ECO:0000256" key="11">
    <source>
        <dbReference type="ARBA" id="ARBA00038819"/>
    </source>
</evidence>
<dbReference type="InterPro" id="IPR050654">
    <property type="entry name" value="AChE-related_enzymes"/>
</dbReference>
<keyword evidence="5" id="KW-0597">Phosphoprotein</keyword>
<name>A0A6P8G244_CLUHA</name>
<comment type="subcellular location">
    <subcellularLocation>
        <location evidence="1">Secreted</location>
    </subcellularLocation>
</comment>
<protein>
    <recommendedName>
        <fullName evidence="13">Carboxylic ester hydrolase</fullName>
        <ecNumber evidence="13">3.1.1.-</ecNumber>
    </recommendedName>
</protein>
<dbReference type="InterPro" id="IPR029058">
    <property type="entry name" value="AB_hydrolase_fold"/>
</dbReference>
<dbReference type="Gene3D" id="3.40.50.1820">
    <property type="entry name" value="alpha/beta hydrolase"/>
    <property type="match status" value="1"/>
</dbReference>
<evidence type="ECO:0000256" key="12">
    <source>
        <dbReference type="PIRSR" id="PIRSR600997-1"/>
    </source>
</evidence>
<dbReference type="RefSeq" id="XP_031429568.1">
    <property type="nucleotide sequence ID" value="XM_031573708.2"/>
</dbReference>
<evidence type="ECO:0000313" key="19">
    <source>
        <dbReference type="RefSeq" id="XP_031429568.1"/>
    </source>
</evidence>
<evidence type="ECO:0000256" key="13">
    <source>
        <dbReference type="RuleBase" id="RU361235"/>
    </source>
</evidence>
<dbReference type="RefSeq" id="XP_012679464.2">
    <property type="nucleotide sequence ID" value="XM_012824010.3"/>
</dbReference>
<dbReference type="GO" id="GO:0003990">
    <property type="term" value="F:acetylcholinesterase activity"/>
    <property type="evidence" value="ECO:0007669"/>
    <property type="project" value="TreeGrafter"/>
</dbReference>
<feature type="active site" description="Acyl-ester intermediate" evidence="12">
    <location>
        <position position="225"/>
    </location>
</feature>
<evidence type="ECO:0000259" key="14">
    <source>
        <dbReference type="Pfam" id="PF00135"/>
    </source>
</evidence>
<keyword evidence="8" id="KW-0325">Glycoprotein</keyword>
<gene>
    <name evidence="17 18 19" type="primary">LOC105897128</name>
</gene>
<dbReference type="ESTHER" id="cluha-a0a6p8g244">
    <property type="family name" value="BCHE"/>
</dbReference>
<feature type="signal peptide" evidence="13">
    <location>
        <begin position="1"/>
        <end position="23"/>
    </location>
</feature>
<dbReference type="GO" id="GO:0006581">
    <property type="term" value="P:acetylcholine catabolic process"/>
    <property type="evidence" value="ECO:0007669"/>
    <property type="project" value="TreeGrafter"/>
</dbReference>
<evidence type="ECO:0000256" key="6">
    <source>
        <dbReference type="ARBA" id="ARBA00022801"/>
    </source>
</evidence>
<evidence type="ECO:0000313" key="18">
    <source>
        <dbReference type="RefSeq" id="XP_031429567.1"/>
    </source>
</evidence>
<dbReference type="GeneTree" id="ENSGT00940000157637"/>
<dbReference type="GO" id="GO:0005886">
    <property type="term" value="C:plasma membrane"/>
    <property type="evidence" value="ECO:0007669"/>
    <property type="project" value="TreeGrafter"/>
</dbReference>
<keyword evidence="3" id="KW-0719">Serine esterase</keyword>
<evidence type="ECO:0000313" key="17">
    <source>
        <dbReference type="RefSeq" id="XP_012679464.2"/>
    </source>
</evidence>
<evidence type="ECO:0000259" key="15">
    <source>
        <dbReference type="Pfam" id="PF08674"/>
    </source>
</evidence>
<keyword evidence="13" id="KW-0732">Signal</keyword>
<dbReference type="InterPro" id="IPR000997">
    <property type="entry name" value="Cholinesterase"/>
</dbReference>
<evidence type="ECO:0000256" key="8">
    <source>
        <dbReference type="ARBA" id="ARBA00023180"/>
    </source>
</evidence>
<comment type="subunit">
    <text evidence="11">Homotetramer; disulfide-linked. Dimer of dimers.</text>
</comment>
<dbReference type="PROSITE" id="PS00122">
    <property type="entry name" value="CARBOXYLESTERASE_B_1"/>
    <property type="match status" value="1"/>
</dbReference>
<organism evidence="16 18">
    <name type="scientific">Clupea harengus</name>
    <name type="common">Atlantic herring</name>
    <dbReference type="NCBI Taxonomy" id="7950"/>
    <lineage>
        <taxon>Eukaryota</taxon>
        <taxon>Metazoa</taxon>
        <taxon>Chordata</taxon>
        <taxon>Craniata</taxon>
        <taxon>Vertebrata</taxon>
        <taxon>Euteleostomi</taxon>
        <taxon>Actinopterygii</taxon>
        <taxon>Neopterygii</taxon>
        <taxon>Teleostei</taxon>
        <taxon>Clupei</taxon>
        <taxon>Clupeiformes</taxon>
        <taxon>Clupeoidei</taxon>
        <taxon>Clupeidae</taxon>
        <taxon>Clupea</taxon>
    </lineage>
</organism>
<proteinExistence type="inferred from homology"/>
<dbReference type="Pfam" id="PF08674">
    <property type="entry name" value="AChE_tetra"/>
    <property type="match status" value="1"/>
</dbReference>
<feature type="active site" description="Charge relay system" evidence="12">
    <location>
        <position position="352"/>
    </location>
</feature>